<evidence type="ECO:0000313" key="3">
    <source>
        <dbReference type="Proteomes" id="UP001163046"/>
    </source>
</evidence>
<dbReference type="GO" id="GO:0005886">
    <property type="term" value="C:plasma membrane"/>
    <property type="evidence" value="ECO:0007669"/>
    <property type="project" value="TreeGrafter"/>
</dbReference>
<gene>
    <name evidence="2" type="primary">obr-2</name>
    <name evidence="2" type="ORF">OS493_037358</name>
</gene>
<dbReference type="Pfam" id="PF01237">
    <property type="entry name" value="Oxysterol_BP"/>
    <property type="match status" value="1"/>
</dbReference>
<dbReference type="GO" id="GO:0005829">
    <property type="term" value="C:cytosol"/>
    <property type="evidence" value="ECO:0007669"/>
    <property type="project" value="TreeGrafter"/>
</dbReference>
<feature type="compositionally biased region" description="Low complexity" evidence="1">
    <location>
        <begin position="69"/>
        <end position="87"/>
    </location>
</feature>
<evidence type="ECO:0000313" key="2">
    <source>
        <dbReference type="EMBL" id="KAJ7351001.1"/>
    </source>
</evidence>
<proteinExistence type="predicted"/>
<organism evidence="2 3">
    <name type="scientific">Desmophyllum pertusum</name>
    <dbReference type="NCBI Taxonomy" id="174260"/>
    <lineage>
        <taxon>Eukaryota</taxon>
        <taxon>Metazoa</taxon>
        <taxon>Cnidaria</taxon>
        <taxon>Anthozoa</taxon>
        <taxon>Hexacorallia</taxon>
        <taxon>Scleractinia</taxon>
        <taxon>Caryophylliina</taxon>
        <taxon>Caryophylliidae</taxon>
        <taxon>Desmophyllum</taxon>
    </lineage>
</organism>
<comment type="caution">
    <text evidence="2">The sequence shown here is derived from an EMBL/GenBank/DDBJ whole genome shotgun (WGS) entry which is preliminary data.</text>
</comment>
<dbReference type="InterPro" id="IPR000648">
    <property type="entry name" value="Oxysterol-bd"/>
</dbReference>
<dbReference type="GO" id="GO:0097038">
    <property type="term" value="C:perinuclear endoplasmic reticulum"/>
    <property type="evidence" value="ECO:0007669"/>
    <property type="project" value="TreeGrafter"/>
</dbReference>
<accession>A0A9X0CH35</accession>
<dbReference type="PANTHER" id="PTHR10972">
    <property type="entry name" value="OXYSTEROL-BINDING PROTEIN-RELATED"/>
    <property type="match status" value="1"/>
</dbReference>
<keyword evidence="3" id="KW-1185">Reference proteome</keyword>
<protein>
    <submittedName>
        <fullName evidence="2">OSBP</fullName>
    </submittedName>
</protein>
<dbReference type="SUPFAM" id="SSF144000">
    <property type="entry name" value="Oxysterol-binding protein-like"/>
    <property type="match status" value="1"/>
</dbReference>
<dbReference type="PANTHER" id="PTHR10972:SF209">
    <property type="entry name" value="OXYSTEROL-BINDING PROTEIN"/>
    <property type="match status" value="1"/>
</dbReference>
<name>A0A9X0CH35_9CNID</name>
<sequence>MLKNCCNSGVIVGQPSPARQCCASYRRGLRVFTSLFQPKLKFWGKGVEVQPKGMVTLKFPNKGSDSYWRGTGPTRSSASRSTSSQGRNPRKKANSGGAQTRVKTASLPPPPWRVNQVFSSGSSGGSMYNFTTYAMQLNELHEDQKSKLPPTDSRLRPDCRALENGDLDTATSQKIRLEEKQRTAKRDRQKNERWFPRWFKEDMNPYTGQMDWLFTGTYWNRDWKLCPDIF</sequence>
<feature type="region of interest" description="Disordered" evidence="1">
    <location>
        <begin position="60"/>
        <end position="113"/>
    </location>
</feature>
<dbReference type="InterPro" id="IPR037239">
    <property type="entry name" value="OSBP_sf"/>
</dbReference>
<dbReference type="Gene3D" id="3.30.70.3490">
    <property type="match status" value="1"/>
</dbReference>
<dbReference type="GO" id="GO:0032934">
    <property type="term" value="F:sterol binding"/>
    <property type="evidence" value="ECO:0007669"/>
    <property type="project" value="TreeGrafter"/>
</dbReference>
<dbReference type="OrthoDB" id="416222at2759"/>
<dbReference type="EMBL" id="MU827371">
    <property type="protein sequence ID" value="KAJ7351001.1"/>
    <property type="molecule type" value="Genomic_DNA"/>
</dbReference>
<dbReference type="AlphaFoldDB" id="A0A9X0CH35"/>
<reference evidence="2" key="1">
    <citation type="submission" date="2023-01" db="EMBL/GenBank/DDBJ databases">
        <title>Genome assembly of the deep-sea coral Lophelia pertusa.</title>
        <authorList>
            <person name="Herrera S."/>
            <person name="Cordes E."/>
        </authorList>
    </citation>
    <scope>NUCLEOTIDE SEQUENCE</scope>
    <source>
        <strain evidence="2">USNM1676648</strain>
        <tissue evidence="2">Polyp</tissue>
    </source>
</reference>
<dbReference type="FunFam" id="3.30.70.3490:FF:000015">
    <property type="entry name" value="Oxysterol-binding protein"/>
    <property type="match status" value="1"/>
</dbReference>
<evidence type="ECO:0000256" key="1">
    <source>
        <dbReference type="SAM" id="MobiDB-lite"/>
    </source>
</evidence>
<dbReference type="Proteomes" id="UP001163046">
    <property type="component" value="Unassembled WGS sequence"/>
</dbReference>